<evidence type="ECO:0000256" key="5">
    <source>
        <dbReference type="ARBA" id="ARBA00011921"/>
    </source>
</evidence>
<name>A0A0M8N002_ESCWE</name>
<dbReference type="UniPathway" id="UPA00034">
    <property type="reaction ID" value="UER00021"/>
</dbReference>
<protein>
    <recommendedName>
        <fullName evidence="6">Probable succinyl-diaminopimelate desuccinylase</fullName>
        <ecNumber evidence="5">3.5.1.18</ecNumber>
    </recommendedName>
</protein>
<keyword evidence="8" id="KW-0862">Zinc</keyword>
<dbReference type="Gene3D" id="3.30.70.360">
    <property type="match status" value="1"/>
</dbReference>
<dbReference type="SUPFAM" id="SSF53187">
    <property type="entry name" value="Zn-dependent exopeptidases"/>
    <property type="match status" value="1"/>
</dbReference>
<dbReference type="GO" id="GO:0009089">
    <property type="term" value="P:lysine biosynthetic process via diaminopimelate"/>
    <property type="evidence" value="ECO:0007669"/>
    <property type="project" value="UniProtKB-UniPathway"/>
</dbReference>
<comment type="similarity">
    <text evidence="4">Belongs to the peptidase M20A family.</text>
</comment>
<evidence type="ECO:0000256" key="2">
    <source>
        <dbReference type="ARBA" id="ARBA00001947"/>
    </source>
</evidence>
<evidence type="ECO:0000256" key="8">
    <source>
        <dbReference type="ARBA" id="ARBA00022833"/>
    </source>
</evidence>
<keyword evidence="14" id="KW-1185">Reference proteome</keyword>
<keyword evidence="13" id="KW-0456">Lyase</keyword>
<evidence type="ECO:0000259" key="11">
    <source>
        <dbReference type="Pfam" id="PF00291"/>
    </source>
</evidence>
<keyword evidence="7" id="KW-0378">Hydrolase</keyword>
<dbReference type="STRING" id="150374.A0A0M8N002"/>
<evidence type="ECO:0000313" key="13">
    <source>
        <dbReference type="EMBL" id="KOS17140.1"/>
    </source>
</evidence>
<evidence type="ECO:0000256" key="3">
    <source>
        <dbReference type="ARBA" id="ARBA00005130"/>
    </source>
</evidence>
<comment type="caution">
    <text evidence="13">The sequence shown here is derived from an EMBL/GenBank/DDBJ whole genome shotgun (WGS) entry which is preliminary data.</text>
</comment>
<proteinExistence type="inferred from homology"/>
<evidence type="ECO:0000256" key="10">
    <source>
        <dbReference type="ARBA" id="ARBA00051301"/>
    </source>
</evidence>
<dbReference type="Gene3D" id="3.40.630.10">
    <property type="entry name" value="Zn peptidases"/>
    <property type="match status" value="1"/>
</dbReference>
<evidence type="ECO:0000256" key="9">
    <source>
        <dbReference type="ARBA" id="ARBA00023285"/>
    </source>
</evidence>
<dbReference type="Pfam" id="PF01546">
    <property type="entry name" value="Peptidase_M20"/>
    <property type="match status" value="1"/>
</dbReference>
<dbReference type="EMBL" id="LGSR01000028">
    <property type="protein sequence ID" value="KOS17140.1"/>
    <property type="molecule type" value="Genomic_DNA"/>
</dbReference>
<evidence type="ECO:0000259" key="12">
    <source>
        <dbReference type="Pfam" id="PF07687"/>
    </source>
</evidence>
<dbReference type="GO" id="GO:0009014">
    <property type="term" value="F:succinyl-diaminopimelate desuccinylase activity"/>
    <property type="evidence" value="ECO:0007669"/>
    <property type="project" value="UniProtKB-EC"/>
</dbReference>
<feature type="domain" description="Tryptophan synthase beta chain-like PALP" evidence="11">
    <location>
        <begin position="38"/>
        <end position="359"/>
    </location>
</feature>
<evidence type="ECO:0000256" key="4">
    <source>
        <dbReference type="ARBA" id="ARBA00006247"/>
    </source>
</evidence>
<sequence length="754" mass="80472">MAASRRPVLFNTAAQKQNAPLDVQLSNQISSFHQQMPEYAPTDLVSLGQVAEQLGVQAVYLKNEGTRFGMRSFKILGASWGAFRAIIQKLNLPLDSSLDVVKSALREKPARLFTATDGNHGCAVARMACLLGISSEVHVPSCMHADTISLLKAEGAETVVSTGFYDDAVQEAYVASQENGSGVFVQDVGFVGYEDIPQWIVDGYSTMMREIDQQLDGRQPDLVVAPVGAGAFAQAVVSHFKQAGKSTAILTVEPDTSAGLYQGLIRGRHGSVQAHSPSIMAGLDCATPSSIAWPILVSGVDATLSVSDFESHQACLYLSDLGVSAGPCGAAPLAALQRLDESDKTRLGLGEDSVVVLLCTEGSRTYQVPHDVSLEDPVLLTQILVNINSANPSTGSIPGPGETEIARYIAAWLEHRDIEYHWVEPTKGRPSVVAVVRGSDPRVKSLMFNGHIDTVTVMGYDGGPLSGKIQDGKLYGRGAADMKCGVAAALVALASAKKLGLRGDVIFAGVADEEYASIGTEQVLHAGWRADAAIVSEPTDMEILRAHKGFVWLEVDIHGLAAHGSRADLGIDAITLAGFFLVEMHKHAARLQATAGDPTLGKPSIHASLIKGGEEESSYPALCTVTLERRTITGETAESVTREIRDILDRIALEVPDFRYDLRTTFSRSPFNIAADHPFTSLVRRHVGQAMGAEAKVTGGAYWTDCALLADAGMPSLLWGPRGHGLHGKEEWVEVESIKQVTEALTAIVAEFCA</sequence>
<reference evidence="13 14" key="1">
    <citation type="submission" date="2015-07" db="EMBL/GenBank/DDBJ databases">
        <title>The genome of the fungus Escovopsis weberi, a specialized disease agent of ant agriculture.</title>
        <authorList>
            <person name="de Man T.J."/>
            <person name="Stajich J.E."/>
            <person name="Kubicek C.P."/>
            <person name="Chenthamara K."/>
            <person name="Atanasova L."/>
            <person name="Druzhinina I.S."/>
            <person name="Birnbaum S."/>
            <person name="Barribeau S.M."/>
            <person name="Teiling C."/>
            <person name="Suen G."/>
            <person name="Currie C."/>
            <person name="Gerardo N.M."/>
        </authorList>
    </citation>
    <scope>NUCLEOTIDE SEQUENCE [LARGE SCALE GENOMIC DNA]</scope>
</reference>
<comment type="cofactor">
    <cofactor evidence="2">
        <name>Zn(2+)</name>
        <dbReference type="ChEBI" id="CHEBI:29105"/>
    </cofactor>
</comment>
<dbReference type="Gene3D" id="3.40.50.1100">
    <property type="match status" value="2"/>
</dbReference>
<dbReference type="PROSITE" id="PS00758">
    <property type="entry name" value="ARGE_DAPE_CPG2_1"/>
    <property type="match status" value="1"/>
</dbReference>
<dbReference type="InterPro" id="IPR010182">
    <property type="entry name" value="ArgE/DapE"/>
</dbReference>
<evidence type="ECO:0000256" key="7">
    <source>
        <dbReference type="ARBA" id="ARBA00022801"/>
    </source>
</evidence>
<dbReference type="Pfam" id="PF07687">
    <property type="entry name" value="M20_dimer"/>
    <property type="match status" value="1"/>
</dbReference>
<dbReference type="AlphaFoldDB" id="A0A0M8N002"/>
<dbReference type="CDD" id="cd00640">
    <property type="entry name" value="Trp-synth-beta_II"/>
    <property type="match status" value="1"/>
</dbReference>
<accession>A0A0M8N002</accession>
<evidence type="ECO:0000313" key="14">
    <source>
        <dbReference type="Proteomes" id="UP000053831"/>
    </source>
</evidence>
<gene>
    <name evidence="13" type="ORF">ESCO_005837</name>
</gene>
<dbReference type="InterPro" id="IPR036264">
    <property type="entry name" value="Bact_exopeptidase_dim_dom"/>
</dbReference>
<dbReference type="Pfam" id="PF00291">
    <property type="entry name" value="PALP"/>
    <property type="match status" value="1"/>
</dbReference>
<dbReference type="SUPFAM" id="SSF55031">
    <property type="entry name" value="Bacterial exopeptidase dimerisation domain"/>
    <property type="match status" value="1"/>
</dbReference>
<dbReference type="PANTHER" id="PTHR42937">
    <property type="match status" value="1"/>
</dbReference>
<evidence type="ECO:0000256" key="1">
    <source>
        <dbReference type="ARBA" id="ARBA00001941"/>
    </source>
</evidence>
<evidence type="ECO:0000256" key="6">
    <source>
        <dbReference type="ARBA" id="ARBA00016853"/>
    </source>
</evidence>
<dbReference type="InterPro" id="IPR036052">
    <property type="entry name" value="TrpB-like_PALP_sf"/>
</dbReference>
<dbReference type="Proteomes" id="UP000053831">
    <property type="component" value="Unassembled WGS sequence"/>
</dbReference>
<dbReference type="OrthoDB" id="10059875at2759"/>
<dbReference type="InterPro" id="IPR002933">
    <property type="entry name" value="Peptidase_M20"/>
</dbReference>
<dbReference type="InterPro" id="IPR011650">
    <property type="entry name" value="Peptidase_M20_dimer"/>
</dbReference>
<comment type="cofactor">
    <cofactor evidence="1">
        <name>Co(2+)</name>
        <dbReference type="ChEBI" id="CHEBI:48828"/>
    </cofactor>
</comment>
<comment type="pathway">
    <text evidence="3">Amino-acid biosynthesis; L-lysine biosynthesis via DAP pathway; LL-2,6-diaminopimelate from (S)-tetrahydrodipicolinate (succinylase route): step 3/3.</text>
</comment>
<organism evidence="13 14">
    <name type="scientific">Escovopsis weberi</name>
    <dbReference type="NCBI Taxonomy" id="150374"/>
    <lineage>
        <taxon>Eukaryota</taxon>
        <taxon>Fungi</taxon>
        <taxon>Dikarya</taxon>
        <taxon>Ascomycota</taxon>
        <taxon>Pezizomycotina</taxon>
        <taxon>Sordariomycetes</taxon>
        <taxon>Hypocreomycetidae</taxon>
        <taxon>Hypocreales</taxon>
        <taxon>Hypocreaceae</taxon>
        <taxon>Escovopsis</taxon>
    </lineage>
</organism>
<dbReference type="EC" id="3.5.1.18" evidence="5"/>
<dbReference type="PANTHER" id="PTHR42937:SF1">
    <property type="entry name" value="DIAMINOPROPIONATE AMMONIA-LYASE"/>
    <property type="match status" value="1"/>
</dbReference>
<dbReference type="InterPro" id="IPR001261">
    <property type="entry name" value="ArgE/DapE_CS"/>
</dbReference>
<dbReference type="InterPro" id="IPR001926">
    <property type="entry name" value="TrpB-like_PALP"/>
</dbReference>
<comment type="catalytic activity">
    <reaction evidence="10">
        <text>N-succinyl-(2S,6S)-2,6-diaminopimelate + H2O = (2S,6S)-2,6-diaminopimelate + succinate</text>
        <dbReference type="Rhea" id="RHEA:22608"/>
        <dbReference type="ChEBI" id="CHEBI:15377"/>
        <dbReference type="ChEBI" id="CHEBI:30031"/>
        <dbReference type="ChEBI" id="CHEBI:57609"/>
        <dbReference type="ChEBI" id="CHEBI:58087"/>
        <dbReference type="EC" id="3.5.1.18"/>
    </reaction>
</comment>
<feature type="domain" description="Peptidase M20 dimerisation" evidence="12">
    <location>
        <begin position="546"/>
        <end position="654"/>
    </location>
</feature>
<dbReference type="NCBIfam" id="TIGR01910">
    <property type="entry name" value="DapE-ArgE"/>
    <property type="match status" value="1"/>
</dbReference>
<dbReference type="GO" id="GO:0016829">
    <property type="term" value="F:lyase activity"/>
    <property type="evidence" value="ECO:0007669"/>
    <property type="project" value="UniProtKB-KW"/>
</dbReference>
<dbReference type="SUPFAM" id="SSF53686">
    <property type="entry name" value="Tryptophan synthase beta subunit-like PLP-dependent enzymes"/>
    <property type="match status" value="1"/>
</dbReference>
<keyword evidence="9" id="KW-0170">Cobalt</keyword>